<keyword evidence="7" id="KW-1133">Transmembrane helix</keyword>
<keyword evidence="11" id="KW-0472">Membrane</keyword>
<comment type="cofactor">
    <cofactor evidence="1 12">
        <name>heme</name>
        <dbReference type="ChEBI" id="CHEBI:30413"/>
    </cofactor>
</comment>
<dbReference type="GO" id="GO:0016712">
    <property type="term" value="F:oxidoreductase activity, acting on paired donors, with incorporation or reduction of molecular oxygen, reduced flavin or flavoprotein as one donor, and incorporation of one atom of oxygen"/>
    <property type="evidence" value="ECO:0007669"/>
    <property type="project" value="InterPro"/>
</dbReference>
<name>A0A0F8A1T9_9HYPO</name>
<evidence type="ECO:0000313" key="15">
    <source>
        <dbReference type="Proteomes" id="UP000054481"/>
    </source>
</evidence>
<evidence type="ECO:0000256" key="9">
    <source>
        <dbReference type="ARBA" id="ARBA00023004"/>
    </source>
</evidence>
<keyword evidence="9 12" id="KW-0408">Iron</keyword>
<sequence length="526" mass="59861">MQLSVIAAIALSAAFFVHVYNKICEHLRHKAKAKQWGCEPAVFGFIHWEPSGLVAMLLSAQASLEKRLPEYVKQRLDSAEEHYGRPVGTMTTRMPFFKDQIFTVDPANIQAVLALKFKDFGLGVSRTENFQPLLGNGIFATNGKQWEHSRSLLRPQFVRSQVSDLNLEEKHVKALMSVLDRRVRPGSGGWTDLVDLQVLFFRLTLDSATEFLFGESVNSLIREDGEQTTITGDLSFAQAFDQSQFRLSLGVMLGPNYWILHTPDFKRKVKKVHDFVDYFVEMAMRQQTEPDKDTKEGYVFLRALAKDTQDPAELRAQLLNILLAGRDTTASTLGWFFLTMADPQYSAIFRRLRAIILDEFGEYSNPRDISFERLKNCQYLQWCINECLRLYPVVPFNTRTAQVDTFLPVGGGCDGQSPVYVKKGQDVLYSVHAMHRRKSLWGPDADTFKPERWRDRRPGWDYLPFNGGPRICIGQQFALTEVGYVIVRLMQRIEAIDGSQVGPIKHGLSLTNCPGDGVKVRLRFSD</sequence>
<evidence type="ECO:0000256" key="5">
    <source>
        <dbReference type="ARBA" id="ARBA00022692"/>
    </source>
</evidence>
<organism evidence="14 15">
    <name type="scientific">Hirsutella minnesotensis 3608</name>
    <dbReference type="NCBI Taxonomy" id="1043627"/>
    <lineage>
        <taxon>Eukaryota</taxon>
        <taxon>Fungi</taxon>
        <taxon>Dikarya</taxon>
        <taxon>Ascomycota</taxon>
        <taxon>Pezizomycotina</taxon>
        <taxon>Sordariomycetes</taxon>
        <taxon>Hypocreomycetidae</taxon>
        <taxon>Hypocreales</taxon>
        <taxon>Ophiocordycipitaceae</taxon>
        <taxon>Hirsutella</taxon>
    </lineage>
</organism>
<dbReference type="PRINTS" id="PR01239">
    <property type="entry name" value="EP450IICYP52"/>
</dbReference>
<dbReference type="PRINTS" id="PR00464">
    <property type="entry name" value="EP450II"/>
</dbReference>
<dbReference type="InterPro" id="IPR001128">
    <property type="entry name" value="Cyt_P450"/>
</dbReference>
<gene>
    <name evidence="14" type="ORF">HIM_04236</name>
</gene>
<dbReference type="PRINTS" id="PR00385">
    <property type="entry name" value="P450"/>
</dbReference>
<dbReference type="GO" id="GO:0005506">
    <property type="term" value="F:iron ion binding"/>
    <property type="evidence" value="ECO:0007669"/>
    <property type="project" value="InterPro"/>
</dbReference>
<evidence type="ECO:0000313" key="14">
    <source>
        <dbReference type="EMBL" id="KJZ76507.1"/>
    </source>
</evidence>
<evidence type="ECO:0000256" key="7">
    <source>
        <dbReference type="ARBA" id="ARBA00022989"/>
    </source>
</evidence>
<dbReference type="PANTHER" id="PTHR24287">
    <property type="entry name" value="P450, PUTATIVE (EUROFUNG)-RELATED"/>
    <property type="match status" value="1"/>
</dbReference>
<evidence type="ECO:0000256" key="10">
    <source>
        <dbReference type="ARBA" id="ARBA00023033"/>
    </source>
</evidence>
<keyword evidence="4 12" id="KW-0349">Heme</keyword>
<evidence type="ECO:0000256" key="3">
    <source>
        <dbReference type="ARBA" id="ARBA00010617"/>
    </source>
</evidence>
<keyword evidence="5" id="KW-0812">Transmembrane</keyword>
<dbReference type="Pfam" id="PF00067">
    <property type="entry name" value="p450"/>
    <property type="match status" value="1"/>
</dbReference>
<evidence type="ECO:0000256" key="2">
    <source>
        <dbReference type="ARBA" id="ARBA00004167"/>
    </source>
</evidence>
<reference evidence="14 15" key="1">
    <citation type="journal article" date="2014" name="Genome Biol. Evol.">
        <title>Comparative genomics and transcriptomics analyses reveal divergent lifestyle features of nematode endoparasitic fungus Hirsutella minnesotensis.</title>
        <authorList>
            <person name="Lai Y."/>
            <person name="Liu K."/>
            <person name="Zhang X."/>
            <person name="Zhang X."/>
            <person name="Li K."/>
            <person name="Wang N."/>
            <person name="Shu C."/>
            <person name="Wu Y."/>
            <person name="Wang C."/>
            <person name="Bushley K.E."/>
            <person name="Xiang M."/>
            <person name="Liu X."/>
        </authorList>
    </citation>
    <scope>NUCLEOTIDE SEQUENCE [LARGE SCALE GENOMIC DNA]</scope>
    <source>
        <strain evidence="14 15">3608</strain>
    </source>
</reference>
<feature type="binding site" description="axial binding residue" evidence="12">
    <location>
        <position position="472"/>
    </location>
    <ligand>
        <name>heme</name>
        <dbReference type="ChEBI" id="CHEBI:30413"/>
    </ligand>
    <ligandPart>
        <name>Fe</name>
        <dbReference type="ChEBI" id="CHEBI:18248"/>
    </ligandPart>
</feature>
<dbReference type="EMBL" id="KQ030511">
    <property type="protein sequence ID" value="KJZ76507.1"/>
    <property type="molecule type" value="Genomic_DNA"/>
</dbReference>
<dbReference type="InterPro" id="IPR047146">
    <property type="entry name" value="Cyt_P450_E_CYP52_fungi"/>
</dbReference>
<evidence type="ECO:0000256" key="1">
    <source>
        <dbReference type="ARBA" id="ARBA00001971"/>
    </source>
</evidence>
<dbReference type="InterPro" id="IPR002402">
    <property type="entry name" value="Cyt_P450_E_grp-II"/>
</dbReference>
<evidence type="ECO:0008006" key="16">
    <source>
        <dbReference type="Google" id="ProtNLM"/>
    </source>
</evidence>
<evidence type="ECO:0000256" key="8">
    <source>
        <dbReference type="ARBA" id="ARBA00023002"/>
    </source>
</evidence>
<dbReference type="InterPro" id="IPR017972">
    <property type="entry name" value="Cyt_P450_CS"/>
</dbReference>
<accession>A0A0F8A1T9</accession>
<dbReference type="GO" id="GO:0020037">
    <property type="term" value="F:heme binding"/>
    <property type="evidence" value="ECO:0007669"/>
    <property type="project" value="InterPro"/>
</dbReference>
<dbReference type="SUPFAM" id="SSF48264">
    <property type="entry name" value="Cytochrome P450"/>
    <property type="match status" value="1"/>
</dbReference>
<dbReference type="AlphaFoldDB" id="A0A0F8A1T9"/>
<comment type="similarity">
    <text evidence="3 13">Belongs to the cytochrome P450 family.</text>
</comment>
<dbReference type="Proteomes" id="UP000054481">
    <property type="component" value="Unassembled WGS sequence"/>
</dbReference>
<dbReference type="InterPro" id="IPR002974">
    <property type="entry name" value="Cyt_P450_E_CYP52_ascomycetes"/>
</dbReference>
<proteinExistence type="inferred from homology"/>
<dbReference type="GO" id="GO:0016020">
    <property type="term" value="C:membrane"/>
    <property type="evidence" value="ECO:0007669"/>
    <property type="project" value="UniProtKB-SubCell"/>
</dbReference>
<evidence type="ECO:0000256" key="13">
    <source>
        <dbReference type="RuleBase" id="RU000461"/>
    </source>
</evidence>
<evidence type="ECO:0000256" key="6">
    <source>
        <dbReference type="ARBA" id="ARBA00022723"/>
    </source>
</evidence>
<dbReference type="InterPro" id="IPR036396">
    <property type="entry name" value="Cyt_P450_sf"/>
</dbReference>
<dbReference type="PANTHER" id="PTHR24287:SF1">
    <property type="entry name" value="P450, PUTATIVE (EUROFUNG)-RELATED"/>
    <property type="match status" value="1"/>
</dbReference>
<protein>
    <recommendedName>
        <fullName evidence="16">Cytochrome P450 52A12</fullName>
    </recommendedName>
</protein>
<dbReference type="Gene3D" id="1.10.630.10">
    <property type="entry name" value="Cytochrome P450"/>
    <property type="match status" value="1"/>
</dbReference>
<evidence type="ECO:0000256" key="4">
    <source>
        <dbReference type="ARBA" id="ARBA00022617"/>
    </source>
</evidence>
<dbReference type="OrthoDB" id="1470350at2759"/>
<dbReference type="CDD" id="cd11063">
    <property type="entry name" value="CYP52"/>
    <property type="match status" value="1"/>
</dbReference>
<evidence type="ECO:0000256" key="12">
    <source>
        <dbReference type="PIRSR" id="PIRSR602402-1"/>
    </source>
</evidence>
<comment type="subcellular location">
    <subcellularLocation>
        <location evidence="2">Membrane</location>
        <topology evidence="2">Single-pass membrane protein</topology>
    </subcellularLocation>
</comment>
<dbReference type="PROSITE" id="PS00086">
    <property type="entry name" value="CYTOCHROME_P450"/>
    <property type="match status" value="1"/>
</dbReference>
<evidence type="ECO:0000256" key="11">
    <source>
        <dbReference type="ARBA" id="ARBA00023136"/>
    </source>
</evidence>
<keyword evidence="15" id="KW-1185">Reference proteome</keyword>
<keyword evidence="10 13" id="KW-0503">Monooxygenase</keyword>
<keyword evidence="6 12" id="KW-0479">Metal-binding</keyword>
<keyword evidence="8 13" id="KW-0560">Oxidoreductase</keyword>